<dbReference type="EMBL" id="BGZK01000039">
    <property type="protein sequence ID" value="GBP10209.1"/>
    <property type="molecule type" value="Genomic_DNA"/>
</dbReference>
<gene>
    <name evidence="1" type="ORF">EVAR_77608_1</name>
</gene>
<comment type="caution">
    <text evidence="1">The sequence shown here is derived from an EMBL/GenBank/DDBJ whole genome shotgun (WGS) entry which is preliminary data.</text>
</comment>
<protein>
    <submittedName>
        <fullName evidence="1">Uncharacterized protein</fullName>
    </submittedName>
</protein>
<dbReference type="Proteomes" id="UP000299102">
    <property type="component" value="Unassembled WGS sequence"/>
</dbReference>
<keyword evidence="2" id="KW-1185">Reference proteome</keyword>
<sequence length="129" mass="13791">MFYRRNGATLDLDGGRVVVGGARAQSLPETSIATAFGPEFSFAQPEHVDLGLGRQIGESLTSLKPRTDCASQSTRDQATCIRNARSVRGLKIRGGALRVPVLHIGVEAVCPIAGRSFLLKLTIVASREE</sequence>
<evidence type="ECO:0000313" key="1">
    <source>
        <dbReference type="EMBL" id="GBP10209.1"/>
    </source>
</evidence>
<accession>A0A4C1T6R1</accession>
<organism evidence="1 2">
    <name type="scientific">Eumeta variegata</name>
    <name type="common">Bagworm moth</name>
    <name type="synonym">Eumeta japonica</name>
    <dbReference type="NCBI Taxonomy" id="151549"/>
    <lineage>
        <taxon>Eukaryota</taxon>
        <taxon>Metazoa</taxon>
        <taxon>Ecdysozoa</taxon>
        <taxon>Arthropoda</taxon>
        <taxon>Hexapoda</taxon>
        <taxon>Insecta</taxon>
        <taxon>Pterygota</taxon>
        <taxon>Neoptera</taxon>
        <taxon>Endopterygota</taxon>
        <taxon>Lepidoptera</taxon>
        <taxon>Glossata</taxon>
        <taxon>Ditrysia</taxon>
        <taxon>Tineoidea</taxon>
        <taxon>Psychidae</taxon>
        <taxon>Oiketicinae</taxon>
        <taxon>Eumeta</taxon>
    </lineage>
</organism>
<evidence type="ECO:0000313" key="2">
    <source>
        <dbReference type="Proteomes" id="UP000299102"/>
    </source>
</evidence>
<proteinExistence type="predicted"/>
<dbReference type="AlphaFoldDB" id="A0A4C1T6R1"/>
<name>A0A4C1T6R1_EUMVA</name>
<reference evidence="1 2" key="1">
    <citation type="journal article" date="2019" name="Commun. Biol.">
        <title>The bagworm genome reveals a unique fibroin gene that provides high tensile strength.</title>
        <authorList>
            <person name="Kono N."/>
            <person name="Nakamura H."/>
            <person name="Ohtoshi R."/>
            <person name="Tomita M."/>
            <person name="Numata K."/>
            <person name="Arakawa K."/>
        </authorList>
    </citation>
    <scope>NUCLEOTIDE SEQUENCE [LARGE SCALE GENOMIC DNA]</scope>
</reference>